<keyword evidence="1" id="KW-0732">Signal</keyword>
<proteinExistence type="predicted"/>
<feature type="signal peptide" evidence="1">
    <location>
        <begin position="1"/>
        <end position="16"/>
    </location>
</feature>
<reference evidence="2 3" key="1">
    <citation type="journal article" date="2019" name="Sci. Rep.">
        <title>Orb-weaving spider Araneus ventricosus genome elucidates the spidroin gene catalogue.</title>
        <authorList>
            <person name="Kono N."/>
            <person name="Nakamura H."/>
            <person name="Ohtoshi R."/>
            <person name="Moran D.A.P."/>
            <person name="Shinohara A."/>
            <person name="Yoshida Y."/>
            <person name="Fujiwara M."/>
            <person name="Mori M."/>
            <person name="Tomita M."/>
            <person name="Arakawa K."/>
        </authorList>
    </citation>
    <scope>NUCLEOTIDE SEQUENCE [LARGE SCALE GENOMIC DNA]</scope>
</reference>
<protein>
    <submittedName>
        <fullName evidence="2">Uncharacterized protein</fullName>
    </submittedName>
</protein>
<sequence>METALSVPFTLSIVLGFFSVYSKSGSAVLKCIDSFVFRAIKAMDDRKITAQSLKGDVICIISSSYIRNTLSFLLHKVLKAIKVAVRDHCGISALRTKCPLKSIEDPSCMWAWYTLNLIQKVKCPHAGIVRKFAKRVTAQAPSSSPNNDSNSLGPS</sequence>
<organism evidence="2 3">
    <name type="scientific">Araneus ventricosus</name>
    <name type="common">Orbweaver spider</name>
    <name type="synonym">Epeira ventricosa</name>
    <dbReference type="NCBI Taxonomy" id="182803"/>
    <lineage>
        <taxon>Eukaryota</taxon>
        <taxon>Metazoa</taxon>
        <taxon>Ecdysozoa</taxon>
        <taxon>Arthropoda</taxon>
        <taxon>Chelicerata</taxon>
        <taxon>Arachnida</taxon>
        <taxon>Araneae</taxon>
        <taxon>Araneomorphae</taxon>
        <taxon>Entelegynae</taxon>
        <taxon>Araneoidea</taxon>
        <taxon>Araneidae</taxon>
        <taxon>Araneus</taxon>
    </lineage>
</organism>
<gene>
    <name evidence="2" type="ORF">AVEN_194264_1</name>
</gene>
<evidence type="ECO:0000313" key="2">
    <source>
        <dbReference type="EMBL" id="GBM51970.1"/>
    </source>
</evidence>
<feature type="chain" id="PRO_5021329155" evidence="1">
    <location>
        <begin position="17"/>
        <end position="155"/>
    </location>
</feature>
<dbReference type="AlphaFoldDB" id="A0A4Y2GED6"/>
<comment type="caution">
    <text evidence="2">The sequence shown here is derived from an EMBL/GenBank/DDBJ whole genome shotgun (WGS) entry which is preliminary data.</text>
</comment>
<evidence type="ECO:0000256" key="1">
    <source>
        <dbReference type="SAM" id="SignalP"/>
    </source>
</evidence>
<evidence type="ECO:0000313" key="3">
    <source>
        <dbReference type="Proteomes" id="UP000499080"/>
    </source>
</evidence>
<name>A0A4Y2GED6_ARAVE</name>
<dbReference type="EMBL" id="BGPR01001357">
    <property type="protein sequence ID" value="GBM51970.1"/>
    <property type="molecule type" value="Genomic_DNA"/>
</dbReference>
<dbReference type="Proteomes" id="UP000499080">
    <property type="component" value="Unassembled WGS sequence"/>
</dbReference>
<keyword evidence="3" id="KW-1185">Reference proteome</keyword>
<accession>A0A4Y2GED6</accession>